<dbReference type="OrthoDB" id="9803483at2"/>
<dbReference type="AlphaFoldDB" id="A0A2S3UY70"/>
<dbReference type="FunFam" id="3.20.20.100:FF:000005">
    <property type="entry name" value="NADP(H)-dependent aldo-keto reductase"/>
    <property type="match status" value="1"/>
</dbReference>
<dbReference type="PANTHER" id="PTHR43364">
    <property type="entry name" value="NADH-SPECIFIC METHYLGLYOXAL REDUCTASE-RELATED"/>
    <property type="match status" value="1"/>
</dbReference>
<protein>
    <recommendedName>
        <fullName evidence="4">Protein tas</fullName>
    </recommendedName>
</protein>
<keyword evidence="2" id="KW-0560">Oxidoreductase</keyword>
<comment type="caution">
    <text evidence="6">The sequence shown here is derived from an EMBL/GenBank/DDBJ whole genome shotgun (WGS) entry which is preliminary data.</text>
</comment>
<dbReference type="GO" id="GO:0016491">
    <property type="term" value="F:oxidoreductase activity"/>
    <property type="evidence" value="ECO:0007669"/>
    <property type="project" value="UniProtKB-KW"/>
</dbReference>
<proteinExistence type="inferred from homology"/>
<dbReference type="PRINTS" id="PR00069">
    <property type="entry name" value="ALDKETRDTASE"/>
</dbReference>
<dbReference type="SUPFAM" id="SSF51430">
    <property type="entry name" value="NAD(P)-linked oxidoreductase"/>
    <property type="match status" value="1"/>
</dbReference>
<comment type="similarity">
    <text evidence="3">Belongs to the aldo/keto reductase family. Aldo/keto reductase 2 subfamily.</text>
</comment>
<dbReference type="InterPro" id="IPR020471">
    <property type="entry name" value="AKR"/>
</dbReference>
<name>A0A2S3UY70_9HYPH</name>
<reference evidence="6 7" key="1">
    <citation type="submission" date="2018-01" db="EMBL/GenBank/DDBJ databases">
        <title>Genomic Encyclopedia of Archaeal and Bacterial Type Strains, Phase II (KMG-II): from individual species to whole genera.</title>
        <authorList>
            <person name="Goeker M."/>
        </authorList>
    </citation>
    <scope>NUCLEOTIDE SEQUENCE [LARGE SCALE GENOMIC DNA]</scope>
    <source>
        <strain evidence="6 7">DSM 17023</strain>
    </source>
</reference>
<evidence type="ECO:0000256" key="3">
    <source>
        <dbReference type="ARBA" id="ARBA00038157"/>
    </source>
</evidence>
<accession>A0A2S3UY70</accession>
<dbReference type="PANTHER" id="PTHR43364:SF4">
    <property type="entry name" value="NAD(P)-LINKED OXIDOREDUCTASE SUPERFAMILY PROTEIN"/>
    <property type="match status" value="1"/>
</dbReference>
<feature type="domain" description="NADP-dependent oxidoreductase" evidence="5">
    <location>
        <begin position="16"/>
        <end position="341"/>
    </location>
</feature>
<sequence length="350" mass="39187">MEQRRLGRTDVHVSALCLGTMTFGEQNSEAEGHAQMDYALEKGINFFDAAELYPIPPNRETQGRTERIIGTWLAKSGNRDKVVVATKIVGRTDMDWFRENGEHGRLTRPQIEFAVDRSLKNLQTDHIDLYQIHWPDRRTSGFGSNPTRWKYVEPAEDENSIDSTLEVLADLVKAGKIRHIGISNESSWGAMRYVTAAERHGLPRIVSIQNAYSLVNRTFETNLAEVAHREDIGLLGYSALAQGYLTGKYRDGALPAGARKTLFNRLQRYEDPRAIQAFDAYVDLAKEAGLDPSQMALAFAMSRSFMTSVILGATRMDQLKTDIAAAELKLSDDVLEKIDALHQEFGNPAP</sequence>
<dbReference type="RefSeq" id="WP_103221675.1">
    <property type="nucleotide sequence ID" value="NZ_PPCN01000002.1"/>
</dbReference>
<evidence type="ECO:0000256" key="4">
    <source>
        <dbReference type="ARBA" id="ARBA00070119"/>
    </source>
</evidence>
<evidence type="ECO:0000256" key="1">
    <source>
        <dbReference type="ARBA" id="ARBA00022857"/>
    </source>
</evidence>
<dbReference type="Gene3D" id="3.20.20.100">
    <property type="entry name" value="NADP-dependent oxidoreductase domain"/>
    <property type="match status" value="1"/>
</dbReference>
<gene>
    <name evidence="6" type="ORF">CLV41_10274</name>
</gene>
<dbReference type="InterPro" id="IPR036812">
    <property type="entry name" value="NAD(P)_OxRdtase_dom_sf"/>
</dbReference>
<dbReference type="NCBIfam" id="NF007912">
    <property type="entry name" value="PRK10625.1"/>
    <property type="match status" value="1"/>
</dbReference>
<dbReference type="InterPro" id="IPR023210">
    <property type="entry name" value="NADP_OxRdtase_dom"/>
</dbReference>
<evidence type="ECO:0000256" key="2">
    <source>
        <dbReference type="ARBA" id="ARBA00023002"/>
    </source>
</evidence>
<evidence type="ECO:0000259" key="5">
    <source>
        <dbReference type="Pfam" id="PF00248"/>
    </source>
</evidence>
<dbReference type="EMBL" id="PPCN01000002">
    <property type="protein sequence ID" value="POF32671.1"/>
    <property type="molecule type" value="Genomic_DNA"/>
</dbReference>
<dbReference type="InterPro" id="IPR050523">
    <property type="entry name" value="AKR_Detox_Biosynth"/>
</dbReference>
<evidence type="ECO:0000313" key="6">
    <source>
        <dbReference type="EMBL" id="POF32671.1"/>
    </source>
</evidence>
<keyword evidence="1" id="KW-0521">NADP</keyword>
<keyword evidence="7" id="KW-1185">Reference proteome</keyword>
<evidence type="ECO:0000313" key="7">
    <source>
        <dbReference type="Proteomes" id="UP000236959"/>
    </source>
</evidence>
<dbReference type="CDD" id="cd19094">
    <property type="entry name" value="AKR_Tas-like"/>
    <property type="match status" value="1"/>
</dbReference>
<dbReference type="Pfam" id="PF00248">
    <property type="entry name" value="Aldo_ket_red"/>
    <property type="match status" value="1"/>
</dbReference>
<dbReference type="Proteomes" id="UP000236959">
    <property type="component" value="Unassembled WGS sequence"/>
</dbReference>
<organism evidence="6 7">
    <name type="scientific">Roseibium marinum</name>
    <dbReference type="NCBI Taxonomy" id="281252"/>
    <lineage>
        <taxon>Bacteria</taxon>
        <taxon>Pseudomonadati</taxon>
        <taxon>Pseudomonadota</taxon>
        <taxon>Alphaproteobacteria</taxon>
        <taxon>Hyphomicrobiales</taxon>
        <taxon>Stappiaceae</taxon>
        <taxon>Roseibium</taxon>
    </lineage>
</organism>